<dbReference type="AlphaFoldDB" id="A0AAD4G440"/>
<dbReference type="EMBL" id="WHUW01000571">
    <property type="protein sequence ID" value="KAF8414368.1"/>
    <property type="molecule type" value="Genomic_DNA"/>
</dbReference>
<sequence>MFLSSTCICQEHGTLLPQTAATVVFVAVRLFFLPALALSSTRPCAESSSDFRDPVSRCVFMTVTSCWRPVLYSGRLSLE</sequence>
<dbReference type="Proteomes" id="UP001194468">
    <property type="component" value="Unassembled WGS sequence"/>
</dbReference>
<proteinExistence type="predicted"/>
<accession>A0AAD4G440</accession>
<organism evidence="1 2">
    <name type="scientific">Boletus edulis BED1</name>
    <dbReference type="NCBI Taxonomy" id="1328754"/>
    <lineage>
        <taxon>Eukaryota</taxon>
        <taxon>Fungi</taxon>
        <taxon>Dikarya</taxon>
        <taxon>Basidiomycota</taxon>
        <taxon>Agaricomycotina</taxon>
        <taxon>Agaricomycetes</taxon>
        <taxon>Agaricomycetidae</taxon>
        <taxon>Boletales</taxon>
        <taxon>Boletineae</taxon>
        <taxon>Boletaceae</taxon>
        <taxon>Boletoideae</taxon>
        <taxon>Boletus</taxon>
    </lineage>
</organism>
<keyword evidence="2" id="KW-1185">Reference proteome</keyword>
<reference evidence="1" key="1">
    <citation type="submission" date="2019-10" db="EMBL/GenBank/DDBJ databases">
        <authorList>
            <consortium name="DOE Joint Genome Institute"/>
            <person name="Kuo A."/>
            <person name="Miyauchi S."/>
            <person name="Kiss E."/>
            <person name="Drula E."/>
            <person name="Kohler A."/>
            <person name="Sanchez-Garcia M."/>
            <person name="Andreopoulos B."/>
            <person name="Barry K.W."/>
            <person name="Bonito G."/>
            <person name="Buee M."/>
            <person name="Carver A."/>
            <person name="Chen C."/>
            <person name="Cichocki N."/>
            <person name="Clum A."/>
            <person name="Culley D."/>
            <person name="Crous P.W."/>
            <person name="Fauchery L."/>
            <person name="Girlanda M."/>
            <person name="Hayes R."/>
            <person name="Keri Z."/>
            <person name="LaButti K."/>
            <person name="Lipzen A."/>
            <person name="Lombard V."/>
            <person name="Magnuson J."/>
            <person name="Maillard F."/>
            <person name="Morin E."/>
            <person name="Murat C."/>
            <person name="Nolan M."/>
            <person name="Ohm R."/>
            <person name="Pangilinan J."/>
            <person name="Pereira M."/>
            <person name="Perotto S."/>
            <person name="Peter M."/>
            <person name="Riley R."/>
            <person name="Sitrit Y."/>
            <person name="Stielow B."/>
            <person name="Szollosi G."/>
            <person name="Zifcakova L."/>
            <person name="Stursova M."/>
            <person name="Spatafora J.W."/>
            <person name="Tedersoo L."/>
            <person name="Vaario L.-M."/>
            <person name="Yamada A."/>
            <person name="Yan M."/>
            <person name="Wang P."/>
            <person name="Xu J."/>
            <person name="Bruns T."/>
            <person name="Baldrian P."/>
            <person name="Vilgalys R."/>
            <person name="Henrissat B."/>
            <person name="Grigoriev I.V."/>
            <person name="Hibbett D."/>
            <person name="Nagy L.G."/>
            <person name="Martin F.M."/>
        </authorList>
    </citation>
    <scope>NUCLEOTIDE SEQUENCE</scope>
    <source>
        <strain evidence="1">BED1</strain>
    </source>
</reference>
<protein>
    <submittedName>
        <fullName evidence="1">Uncharacterized protein</fullName>
    </submittedName>
</protein>
<name>A0AAD4G440_BOLED</name>
<comment type="caution">
    <text evidence="1">The sequence shown here is derived from an EMBL/GenBank/DDBJ whole genome shotgun (WGS) entry which is preliminary data.</text>
</comment>
<reference evidence="1" key="2">
    <citation type="journal article" date="2020" name="Nat. Commun.">
        <title>Large-scale genome sequencing of mycorrhizal fungi provides insights into the early evolution of symbiotic traits.</title>
        <authorList>
            <person name="Miyauchi S."/>
            <person name="Kiss E."/>
            <person name="Kuo A."/>
            <person name="Drula E."/>
            <person name="Kohler A."/>
            <person name="Sanchez-Garcia M."/>
            <person name="Morin E."/>
            <person name="Andreopoulos B."/>
            <person name="Barry K.W."/>
            <person name="Bonito G."/>
            <person name="Buee M."/>
            <person name="Carver A."/>
            <person name="Chen C."/>
            <person name="Cichocki N."/>
            <person name="Clum A."/>
            <person name="Culley D."/>
            <person name="Crous P.W."/>
            <person name="Fauchery L."/>
            <person name="Girlanda M."/>
            <person name="Hayes R.D."/>
            <person name="Keri Z."/>
            <person name="LaButti K."/>
            <person name="Lipzen A."/>
            <person name="Lombard V."/>
            <person name="Magnuson J."/>
            <person name="Maillard F."/>
            <person name="Murat C."/>
            <person name="Nolan M."/>
            <person name="Ohm R.A."/>
            <person name="Pangilinan J."/>
            <person name="Pereira M.F."/>
            <person name="Perotto S."/>
            <person name="Peter M."/>
            <person name="Pfister S."/>
            <person name="Riley R."/>
            <person name="Sitrit Y."/>
            <person name="Stielow J.B."/>
            <person name="Szollosi G."/>
            <person name="Zifcakova L."/>
            <person name="Stursova M."/>
            <person name="Spatafora J.W."/>
            <person name="Tedersoo L."/>
            <person name="Vaario L.M."/>
            <person name="Yamada A."/>
            <person name="Yan M."/>
            <person name="Wang P."/>
            <person name="Xu J."/>
            <person name="Bruns T."/>
            <person name="Baldrian P."/>
            <person name="Vilgalys R."/>
            <person name="Dunand C."/>
            <person name="Henrissat B."/>
            <person name="Grigoriev I.V."/>
            <person name="Hibbett D."/>
            <person name="Nagy L.G."/>
            <person name="Martin F.M."/>
        </authorList>
    </citation>
    <scope>NUCLEOTIDE SEQUENCE</scope>
    <source>
        <strain evidence="1">BED1</strain>
    </source>
</reference>
<evidence type="ECO:0000313" key="1">
    <source>
        <dbReference type="EMBL" id="KAF8414368.1"/>
    </source>
</evidence>
<evidence type="ECO:0000313" key="2">
    <source>
        <dbReference type="Proteomes" id="UP001194468"/>
    </source>
</evidence>
<gene>
    <name evidence="1" type="ORF">L210DRAFT_3024726</name>
</gene>